<dbReference type="OrthoDB" id="1055097at2759"/>
<keyword evidence="5" id="KW-0732">Signal</keyword>
<evidence type="ECO:0000256" key="5">
    <source>
        <dbReference type="SAM" id="SignalP"/>
    </source>
</evidence>
<evidence type="ECO:0000256" key="2">
    <source>
        <dbReference type="ARBA" id="ARBA00022737"/>
    </source>
</evidence>
<sequence>MKTKIFRSLLILLFVLTIDVFANCPKVPEKCGCTMNKGLVIVNCDGITISSIVQSLGTQSIDELHVSHTNETKIDKLSLNGIRSFSIINSSVEVISDNAWERLEKSIEHISLTGNRLKSVPLFGNLKSLSTLNLNNNQISNISANSFSSLTALTQLRIEKNQISTIPSACFQSLKKSLILFDISDNLLTRIPFEVLQNSSALTYLDLSSNNISEINQNELLNLPSLREIRLYNNSLRRLHPDSFKNVVSLEYLYLQNNILTNLDGGQLKEFEKLEMLDVRNNALYTLPILKNLTTLKQLKADGNLIEKIDDLAFSNNQKLQLISLQNNRIRDISKNAFNSLDQLLVLLIGNNSISKIEHGLLNGLSNLQQLSIRNNTLTTISSTYFSQLQQLTTLDLGYNNITDIEELSFEKASKLFWLDLSNNQLSHFRKKTFTRKISNILLDGNNLICDEAFNDFLSYLVTNNIRTCLPYQSDIKCSGPEKYRNVLLKDLMMKKANDTIKEGSRLIGLNQKSDNQHSLLSSFIPQLPQFGSLGNDLASNPLPFVNTLTQAVPALRSIPGLNTPSASDSSAAPVPNKQLNRAIEDFTGPLVRFATGGQPVATDIEQLIRSIPNMVVNVPGFGDVDLSQMDPGMIKYILNGGQIPGIDKETLDKIIKQSMLNMYEAAAANLAGNPIEGQEKILLPLDKLPSEMVSTVMSGEALPGLDENQTRTIMEYYSQQLPTLGGLPAIANDSTNGNITVVQNNSGNNGGGGFNPAMFNILKMLPPGYNLNKIPKEVIMAVTRGEVPDMSLLPDDLLEHFKSNPNAMTSMFADAKEKNMTIEEILKKLPVFERPELSTFTPYDINSLTSEMVLQKQKEERHKKIRIITIISLGCVGVLTFIILIFFVCYIKKQRRLAAMRKSLICQEESPPIESNHNDEGDKSTILSGSASVIVQQQTTRRSIRRSPTYPVPSIRTQIPPLTPMYIKSTTMDNNTLESTIGRPQLSSTLLDTPKAPTNLTRNIRN</sequence>
<dbReference type="SUPFAM" id="SSF52058">
    <property type="entry name" value="L domain-like"/>
    <property type="match status" value="2"/>
</dbReference>
<keyword evidence="1" id="KW-0433">Leucine-rich repeat</keyword>
<dbReference type="Gene3D" id="3.80.10.10">
    <property type="entry name" value="Ribonuclease Inhibitor"/>
    <property type="match status" value="2"/>
</dbReference>
<evidence type="ECO:0000313" key="7">
    <source>
        <dbReference type="Proteomes" id="UP001152747"/>
    </source>
</evidence>
<feature type="transmembrane region" description="Helical" evidence="4">
    <location>
        <begin position="868"/>
        <end position="892"/>
    </location>
</feature>
<evidence type="ECO:0000313" key="6">
    <source>
        <dbReference type="EMBL" id="CAI5438473.1"/>
    </source>
</evidence>
<feature type="region of interest" description="Disordered" evidence="3">
    <location>
        <begin position="936"/>
        <end position="956"/>
    </location>
</feature>
<evidence type="ECO:0000256" key="4">
    <source>
        <dbReference type="SAM" id="Phobius"/>
    </source>
</evidence>
<feature type="chain" id="PRO_5040295126" description="LRRCT domain-containing protein" evidence="5">
    <location>
        <begin position="23"/>
        <end position="1007"/>
    </location>
</feature>
<keyword evidence="4" id="KW-0812">Transmembrane</keyword>
<dbReference type="SMART" id="SM00369">
    <property type="entry name" value="LRR_TYP"/>
    <property type="match status" value="13"/>
</dbReference>
<dbReference type="FunFam" id="3.80.10.10:FF:001164">
    <property type="entry name" value="GH01279p"/>
    <property type="match status" value="2"/>
</dbReference>
<dbReference type="AlphaFoldDB" id="A0A9P1MWG7"/>
<comment type="caution">
    <text evidence="6">The sequence shown here is derived from an EMBL/GenBank/DDBJ whole genome shotgun (WGS) entry which is preliminary data.</text>
</comment>
<dbReference type="InterPro" id="IPR003591">
    <property type="entry name" value="Leu-rich_rpt_typical-subtyp"/>
</dbReference>
<dbReference type="PANTHER" id="PTHR24366">
    <property type="entry name" value="IG(IMMUNOGLOBULIN) AND LRR(LEUCINE RICH REPEAT) DOMAINS"/>
    <property type="match status" value="1"/>
</dbReference>
<feature type="region of interest" description="Disordered" evidence="3">
    <location>
        <begin position="982"/>
        <end position="1007"/>
    </location>
</feature>
<gene>
    <name evidence="6" type="ORF">CAMP_LOCUS1110</name>
</gene>
<proteinExistence type="predicted"/>
<accession>A0A9P1MWG7</accession>
<protein>
    <recommendedName>
        <fullName evidence="8">LRRCT domain-containing protein</fullName>
    </recommendedName>
</protein>
<dbReference type="Proteomes" id="UP001152747">
    <property type="component" value="Unassembled WGS sequence"/>
</dbReference>
<dbReference type="PROSITE" id="PS51450">
    <property type="entry name" value="LRR"/>
    <property type="match status" value="5"/>
</dbReference>
<dbReference type="SMART" id="SM00364">
    <property type="entry name" value="LRR_BAC"/>
    <property type="match status" value="8"/>
</dbReference>
<dbReference type="InterPro" id="IPR032675">
    <property type="entry name" value="LRR_dom_sf"/>
</dbReference>
<dbReference type="EMBL" id="CANHGI010000001">
    <property type="protein sequence ID" value="CAI5438473.1"/>
    <property type="molecule type" value="Genomic_DNA"/>
</dbReference>
<evidence type="ECO:0000256" key="1">
    <source>
        <dbReference type="ARBA" id="ARBA00022614"/>
    </source>
</evidence>
<name>A0A9P1MWG7_9PELO</name>
<feature type="signal peptide" evidence="5">
    <location>
        <begin position="1"/>
        <end position="22"/>
    </location>
</feature>
<evidence type="ECO:0000256" key="3">
    <source>
        <dbReference type="SAM" id="MobiDB-lite"/>
    </source>
</evidence>
<keyword evidence="7" id="KW-1185">Reference proteome</keyword>
<organism evidence="6 7">
    <name type="scientific">Caenorhabditis angaria</name>
    <dbReference type="NCBI Taxonomy" id="860376"/>
    <lineage>
        <taxon>Eukaryota</taxon>
        <taxon>Metazoa</taxon>
        <taxon>Ecdysozoa</taxon>
        <taxon>Nematoda</taxon>
        <taxon>Chromadorea</taxon>
        <taxon>Rhabditida</taxon>
        <taxon>Rhabditina</taxon>
        <taxon>Rhabditomorpha</taxon>
        <taxon>Rhabditoidea</taxon>
        <taxon>Rhabditidae</taxon>
        <taxon>Peloderinae</taxon>
        <taxon>Caenorhabditis</taxon>
    </lineage>
</organism>
<keyword evidence="4" id="KW-1133">Transmembrane helix</keyword>
<keyword evidence="4" id="KW-0472">Membrane</keyword>
<dbReference type="InterPro" id="IPR001611">
    <property type="entry name" value="Leu-rich_rpt"/>
</dbReference>
<evidence type="ECO:0008006" key="8">
    <source>
        <dbReference type="Google" id="ProtNLM"/>
    </source>
</evidence>
<reference evidence="6" key="1">
    <citation type="submission" date="2022-11" db="EMBL/GenBank/DDBJ databases">
        <authorList>
            <person name="Kikuchi T."/>
        </authorList>
    </citation>
    <scope>NUCLEOTIDE SEQUENCE</scope>
    <source>
        <strain evidence="6">PS1010</strain>
    </source>
</reference>
<dbReference type="SMART" id="SM00365">
    <property type="entry name" value="LRR_SD22"/>
    <property type="match status" value="7"/>
</dbReference>
<dbReference type="PANTHER" id="PTHR24366:SF170">
    <property type="entry name" value="RE50361P"/>
    <property type="match status" value="1"/>
</dbReference>
<keyword evidence="2" id="KW-0677">Repeat</keyword>
<feature type="compositionally biased region" description="Polar residues" evidence="3">
    <location>
        <begin position="986"/>
        <end position="1007"/>
    </location>
</feature>
<dbReference type="Pfam" id="PF13855">
    <property type="entry name" value="LRR_8"/>
    <property type="match status" value="3"/>
</dbReference>
<dbReference type="Pfam" id="PF00560">
    <property type="entry name" value="LRR_1"/>
    <property type="match status" value="1"/>
</dbReference>